<dbReference type="Proteomes" id="UP000295444">
    <property type="component" value="Unassembled WGS sequence"/>
</dbReference>
<evidence type="ECO:0000313" key="2">
    <source>
        <dbReference type="Proteomes" id="UP000295444"/>
    </source>
</evidence>
<evidence type="ECO:0000313" key="1">
    <source>
        <dbReference type="EMBL" id="TDP94985.1"/>
    </source>
</evidence>
<dbReference type="EMBL" id="SNXZ01000005">
    <property type="protein sequence ID" value="TDP94985.1"/>
    <property type="molecule type" value="Genomic_DNA"/>
</dbReference>
<proteinExistence type="predicted"/>
<comment type="caution">
    <text evidence="1">The sequence shown here is derived from an EMBL/GenBank/DDBJ whole genome shotgun (WGS) entry which is preliminary data.</text>
</comment>
<organism evidence="1 2">
    <name type="scientific">Labedaea rhizosphaerae</name>
    <dbReference type="NCBI Taxonomy" id="598644"/>
    <lineage>
        <taxon>Bacteria</taxon>
        <taxon>Bacillati</taxon>
        <taxon>Actinomycetota</taxon>
        <taxon>Actinomycetes</taxon>
        <taxon>Pseudonocardiales</taxon>
        <taxon>Pseudonocardiaceae</taxon>
        <taxon>Labedaea</taxon>
    </lineage>
</organism>
<sequence>MPEYGSHERAALFVLALENRAIPNPELVHDYGIDLRPPLRDRLNEASLLDTTKDGRRFVHQITDKGIVWVQDELAEVETPPRSGPLARVMFGILRKVVAHLRSLDIELIDILRPADEAAPADQAAPAGLESMIRGAYRELATRPQDWVRLAKLRPKLDGAERSEVDDTLFSMTKTGLVHLAPSANRRALTDDDHKAAIRINGEENHLLAIEES</sequence>
<dbReference type="RefSeq" id="WP_133852383.1">
    <property type="nucleotide sequence ID" value="NZ_SNXZ01000005.1"/>
</dbReference>
<dbReference type="AlphaFoldDB" id="A0A4R6S828"/>
<protein>
    <submittedName>
        <fullName evidence="1">Uncharacterized protein</fullName>
    </submittedName>
</protein>
<keyword evidence="2" id="KW-1185">Reference proteome</keyword>
<reference evidence="1 2" key="1">
    <citation type="submission" date="2019-03" db="EMBL/GenBank/DDBJ databases">
        <title>Genomic Encyclopedia of Type Strains, Phase IV (KMG-IV): sequencing the most valuable type-strain genomes for metagenomic binning, comparative biology and taxonomic classification.</title>
        <authorList>
            <person name="Goeker M."/>
        </authorList>
    </citation>
    <scope>NUCLEOTIDE SEQUENCE [LARGE SCALE GENOMIC DNA]</scope>
    <source>
        <strain evidence="1 2">DSM 45361</strain>
    </source>
</reference>
<name>A0A4R6S828_LABRH</name>
<accession>A0A4R6S828</accession>
<dbReference type="OrthoDB" id="3822696at2"/>
<gene>
    <name evidence="1" type="ORF">EV186_105217</name>
</gene>